<dbReference type="SUPFAM" id="SSF101874">
    <property type="entry name" value="YceI-like"/>
    <property type="match status" value="1"/>
</dbReference>
<reference evidence="3 4" key="1">
    <citation type="submission" date="2019-02" db="EMBL/GenBank/DDBJ databases">
        <title>Genomic Encyclopedia of Type Strains, Phase IV (KMG-IV): sequencing the most valuable type-strain genomes for metagenomic binning, comparative biology and taxonomic classification.</title>
        <authorList>
            <person name="Goeker M."/>
        </authorList>
    </citation>
    <scope>NUCLEOTIDE SEQUENCE [LARGE SCALE GENOMIC DNA]</scope>
    <source>
        <strain evidence="3 4">DSM 17196</strain>
    </source>
</reference>
<dbReference type="Gene3D" id="2.40.128.110">
    <property type="entry name" value="Lipid/polyisoprenoid-binding, YceI-like"/>
    <property type="match status" value="1"/>
</dbReference>
<dbReference type="RefSeq" id="WP_130285971.1">
    <property type="nucleotide sequence ID" value="NZ_SGXE01000001.1"/>
</dbReference>
<evidence type="ECO:0000256" key="1">
    <source>
        <dbReference type="SAM" id="SignalP"/>
    </source>
</evidence>
<gene>
    <name evidence="3" type="ORF">EV197_1412</name>
</gene>
<evidence type="ECO:0000313" key="3">
    <source>
        <dbReference type="EMBL" id="RZT00177.1"/>
    </source>
</evidence>
<dbReference type="InterPro" id="IPR007372">
    <property type="entry name" value="Lipid/polyisoprenoid-bd_YceI"/>
</dbReference>
<evidence type="ECO:0000313" key="4">
    <source>
        <dbReference type="Proteomes" id="UP000292262"/>
    </source>
</evidence>
<evidence type="ECO:0000259" key="2">
    <source>
        <dbReference type="SMART" id="SM00867"/>
    </source>
</evidence>
<comment type="caution">
    <text evidence="3">The sequence shown here is derived from an EMBL/GenBank/DDBJ whole genome shotgun (WGS) entry which is preliminary data.</text>
</comment>
<dbReference type="EMBL" id="SGXE01000001">
    <property type="protein sequence ID" value="RZT00177.1"/>
    <property type="molecule type" value="Genomic_DNA"/>
</dbReference>
<dbReference type="OrthoDB" id="951410at2"/>
<feature type="domain" description="Lipid/polyisoprenoid-binding YceI-like" evidence="2">
    <location>
        <begin position="24"/>
        <end position="187"/>
    </location>
</feature>
<sequence>MKNTLKPFVIALAIVSTTTTFAQKKEIKASESSINWTGKKVTGSHEGTLAFENGYLNFDGDKITGGEFVVDMTTLAVTDLEPGNGKEKLEGHLNSDDFFGVADHKTAKLVVNKAKKSGDTYKVMGDLTIKGKTNPITFDLKVDGATATTSLKVDRTKYDIKYGSGSFFDNLGDKAIYDDFVLDVTLKM</sequence>
<dbReference type="AlphaFoldDB" id="A0A4Q7PHZ1"/>
<dbReference type="PANTHER" id="PTHR34406">
    <property type="entry name" value="PROTEIN YCEI"/>
    <property type="match status" value="1"/>
</dbReference>
<keyword evidence="4" id="KW-1185">Reference proteome</keyword>
<protein>
    <submittedName>
        <fullName evidence="3">Polyisoprenoid-binding protein YceI</fullName>
    </submittedName>
</protein>
<name>A0A4Q7PHZ1_9FLAO</name>
<dbReference type="InterPro" id="IPR036761">
    <property type="entry name" value="TTHA0802/YceI-like_sf"/>
</dbReference>
<dbReference type="Pfam" id="PF04264">
    <property type="entry name" value="YceI"/>
    <property type="match status" value="1"/>
</dbReference>
<keyword evidence="1" id="KW-0732">Signal</keyword>
<feature type="chain" id="PRO_5020432204" evidence="1">
    <location>
        <begin position="23"/>
        <end position="188"/>
    </location>
</feature>
<dbReference type="PANTHER" id="PTHR34406:SF1">
    <property type="entry name" value="PROTEIN YCEI"/>
    <property type="match status" value="1"/>
</dbReference>
<organism evidence="3 4">
    <name type="scientific">Aquimarina brevivitae</name>
    <dbReference type="NCBI Taxonomy" id="323412"/>
    <lineage>
        <taxon>Bacteria</taxon>
        <taxon>Pseudomonadati</taxon>
        <taxon>Bacteroidota</taxon>
        <taxon>Flavobacteriia</taxon>
        <taxon>Flavobacteriales</taxon>
        <taxon>Flavobacteriaceae</taxon>
        <taxon>Aquimarina</taxon>
    </lineage>
</organism>
<dbReference type="Proteomes" id="UP000292262">
    <property type="component" value="Unassembled WGS sequence"/>
</dbReference>
<feature type="signal peptide" evidence="1">
    <location>
        <begin position="1"/>
        <end position="22"/>
    </location>
</feature>
<dbReference type="SMART" id="SM00867">
    <property type="entry name" value="YceI"/>
    <property type="match status" value="1"/>
</dbReference>
<accession>A0A4Q7PHZ1</accession>
<proteinExistence type="predicted"/>